<protein>
    <recommendedName>
        <fullName evidence="4">Type III effector</fullName>
    </recommendedName>
</protein>
<reference evidence="2 3" key="1">
    <citation type="submission" date="2016-05" db="EMBL/GenBank/DDBJ databases">
        <title>Complete genome sequence of Pseudomonas antarctica PAMC 27494.</title>
        <authorList>
            <person name="Lee J."/>
        </authorList>
    </citation>
    <scope>NUCLEOTIDE SEQUENCE [LARGE SCALE GENOMIC DNA]</scope>
    <source>
        <strain evidence="2 3">PAMC 27494</strain>
        <plasmid evidence="3">Plasmid pp27494_1</plasmid>
    </source>
</reference>
<gene>
    <name evidence="2" type="ORF">A7J50_5931</name>
</gene>
<dbReference type="AlphaFoldDB" id="A0A172Z9P5"/>
<feature type="compositionally biased region" description="Basic and acidic residues" evidence="1">
    <location>
        <begin position="414"/>
        <end position="440"/>
    </location>
</feature>
<geneLocation type="plasmid" evidence="3">
    <name>pp27494_1</name>
</geneLocation>
<feature type="region of interest" description="Disordered" evidence="1">
    <location>
        <begin position="294"/>
        <end position="313"/>
    </location>
</feature>
<dbReference type="PATRIC" id="fig|219572.3.peg.6085"/>
<proteinExistence type="predicted"/>
<keyword evidence="2" id="KW-0614">Plasmid</keyword>
<dbReference type="RefSeq" id="WP_064455072.1">
    <property type="nucleotide sequence ID" value="NZ_CP015601.1"/>
</dbReference>
<evidence type="ECO:0000313" key="2">
    <source>
        <dbReference type="EMBL" id="ANF89247.1"/>
    </source>
</evidence>
<feature type="region of interest" description="Disordered" evidence="1">
    <location>
        <begin position="392"/>
        <end position="481"/>
    </location>
</feature>
<dbReference type="KEGG" id="panr:A7J50_5931"/>
<name>A0A172Z9P5_9PSED</name>
<feature type="compositionally biased region" description="Basic and acidic residues" evidence="1">
    <location>
        <begin position="464"/>
        <end position="481"/>
    </location>
</feature>
<organism evidence="2 3">
    <name type="scientific">Pseudomonas antarctica</name>
    <dbReference type="NCBI Taxonomy" id="219572"/>
    <lineage>
        <taxon>Bacteria</taxon>
        <taxon>Pseudomonadati</taxon>
        <taxon>Pseudomonadota</taxon>
        <taxon>Gammaproteobacteria</taxon>
        <taxon>Pseudomonadales</taxon>
        <taxon>Pseudomonadaceae</taxon>
        <taxon>Pseudomonas</taxon>
    </lineage>
</organism>
<evidence type="ECO:0008006" key="4">
    <source>
        <dbReference type="Google" id="ProtNLM"/>
    </source>
</evidence>
<sequence length="501" mass="55871">MALTTQLLPLAGSPSLYNTGDPNHRVPIHKVLTHSAIASVSIRHRDSVKNVSHREMDALLVANQAIEDTWQILNRGSANQQRHLLSTEADSFKRTTLLRAENEQHGNGPADAARTAARFAAGNCGEMAAVCALLATSTGINQPVSLLSSTVHDHAVAEIGDHRITDKTIIVDAWPEFGRAIRRKDFTLLGERPNIQHTYAPQPAQPQERMRLLYDDKVSQKQIDTDFATLYPRMPKDGKKLLQELQRTAPGYAQQHGAKNLNVRYQGENSQGIFRQVDLNLTESQFKQRMIQLGLDPKSGKPTPGNRRPHNSPMDAMKRAIRKVRARTASMSAATQLPITVPWTAPPRPMADGTRWAAEQLPRPFIPPMPAEFSRPGIPPMTTEYVRPRYTSTTAADSARRPAQPRVRAPLVDSRGRTADTDMRMPREERRRAPSADPRPRASTATAARGRDDYRSAVRPPAETARHASREGHRMATAARREHADSFILTMRRFPTRNDGY</sequence>
<dbReference type="Proteomes" id="UP000077829">
    <property type="component" value="Plasmid pP27494_1"/>
</dbReference>
<feature type="compositionally biased region" description="Low complexity" evidence="1">
    <location>
        <begin position="401"/>
        <end position="410"/>
    </location>
</feature>
<dbReference type="EMBL" id="CP015601">
    <property type="protein sequence ID" value="ANF89247.1"/>
    <property type="molecule type" value="Genomic_DNA"/>
</dbReference>
<evidence type="ECO:0000313" key="3">
    <source>
        <dbReference type="Proteomes" id="UP000077829"/>
    </source>
</evidence>
<evidence type="ECO:0000256" key="1">
    <source>
        <dbReference type="SAM" id="MobiDB-lite"/>
    </source>
</evidence>
<accession>A0A172Z9P5</accession>